<keyword evidence="4" id="KW-0539">Nucleus</keyword>
<feature type="region of interest" description="Disordered" evidence="5">
    <location>
        <begin position="18"/>
        <end position="111"/>
    </location>
</feature>
<evidence type="ECO:0008006" key="8">
    <source>
        <dbReference type="Google" id="ProtNLM"/>
    </source>
</evidence>
<feature type="region of interest" description="Disordered" evidence="5">
    <location>
        <begin position="578"/>
        <end position="600"/>
    </location>
</feature>
<feature type="compositionally biased region" description="Polar residues" evidence="5">
    <location>
        <begin position="91"/>
        <end position="105"/>
    </location>
</feature>
<evidence type="ECO:0000256" key="5">
    <source>
        <dbReference type="SAM" id="MobiDB-lite"/>
    </source>
</evidence>
<dbReference type="CDD" id="cd22933">
    <property type="entry name" value="HFD_HFI1"/>
    <property type="match status" value="1"/>
</dbReference>
<protein>
    <recommendedName>
        <fullName evidence="8">Transcriptional regulator of RNA polII, SAGA, subunit-domain-containing protein</fullName>
    </recommendedName>
</protein>
<feature type="compositionally biased region" description="Low complexity" evidence="5">
    <location>
        <begin position="391"/>
        <end position="411"/>
    </location>
</feature>
<accession>A0A8H7VM12</accession>
<comment type="caution">
    <text evidence="6">The sequence shown here is derived from an EMBL/GenBank/DDBJ whole genome shotgun (WGS) entry which is preliminary data.</text>
</comment>
<organism evidence="6 7">
    <name type="scientific">Circinella minor</name>
    <dbReference type="NCBI Taxonomy" id="1195481"/>
    <lineage>
        <taxon>Eukaryota</taxon>
        <taxon>Fungi</taxon>
        <taxon>Fungi incertae sedis</taxon>
        <taxon>Mucoromycota</taxon>
        <taxon>Mucoromycotina</taxon>
        <taxon>Mucoromycetes</taxon>
        <taxon>Mucorales</taxon>
        <taxon>Lichtheimiaceae</taxon>
        <taxon>Circinella</taxon>
    </lineage>
</organism>
<feature type="region of interest" description="Disordered" evidence="5">
    <location>
        <begin position="387"/>
        <end position="542"/>
    </location>
</feature>
<keyword evidence="7" id="KW-1185">Reference proteome</keyword>
<feature type="compositionally biased region" description="Basic and acidic residues" evidence="5">
    <location>
        <begin position="215"/>
        <end position="227"/>
    </location>
</feature>
<feature type="compositionally biased region" description="Acidic residues" evidence="5">
    <location>
        <begin position="579"/>
        <end position="600"/>
    </location>
</feature>
<dbReference type="OrthoDB" id="10264870at2759"/>
<feature type="compositionally biased region" description="Low complexity" evidence="5">
    <location>
        <begin position="451"/>
        <end position="463"/>
    </location>
</feature>
<dbReference type="InterPro" id="IPR024738">
    <property type="entry name" value="Hfi1/Tada1"/>
</dbReference>
<evidence type="ECO:0000256" key="4">
    <source>
        <dbReference type="ARBA" id="ARBA00023242"/>
    </source>
</evidence>
<dbReference type="GO" id="GO:0005634">
    <property type="term" value="C:nucleus"/>
    <property type="evidence" value="ECO:0007669"/>
    <property type="project" value="UniProtKB-SubCell"/>
</dbReference>
<gene>
    <name evidence="6" type="ORF">INT45_013701</name>
</gene>
<feature type="compositionally biased region" description="Low complexity" evidence="5">
    <location>
        <begin position="486"/>
        <end position="542"/>
    </location>
</feature>
<evidence type="ECO:0000256" key="2">
    <source>
        <dbReference type="ARBA" id="ARBA00023015"/>
    </source>
</evidence>
<dbReference type="GO" id="GO:0006357">
    <property type="term" value="P:regulation of transcription by RNA polymerase II"/>
    <property type="evidence" value="ECO:0007669"/>
    <property type="project" value="TreeGrafter"/>
</dbReference>
<keyword evidence="3" id="KW-0804">Transcription</keyword>
<feature type="compositionally biased region" description="Low complexity" evidence="5">
    <location>
        <begin position="25"/>
        <end position="89"/>
    </location>
</feature>
<dbReference type="AlphaFoldDB" id="A0A8H7VM12"/>
<feature type="compositionally biased region" description="Polar residues" evidence="5">
    <location>
        <begin position="464"/>
        <end position="473"/>
    </location>
</feature>
<dbReference type="GO" id="GO:0003713">
    <property type="term" value="F:transcription coactivator activity"/>
    <property type="evidence" value="ECO:0007669"/>
    <property type="project" value="TreeGrafter"/>
</dbReference>
<evidence type="ECO:0000256" key="1">
    <source>
        <dbReference type="ARBA" id="ARBA00004123"/>
    </source>
</evidence>
<comment type="subcellular location">
    <subcellularLocation>
        <location evidence="1">Nucleus</location>
    </subcellularLocation>
</comment>
<evidence type="ECO:0000256" key="3">
    <source>
        <dbReference type="ARBA" id="ARBA00023163"/>
    </source>
</evidence>
<keyword evidence="2" id="KW-0805">Transcription regulation</keyword>
<feature type="region of interest" description="Disordered" evidence="5">
    <location>
        <begin position="193"/>
        <end position="227"/>
    </location>
</feature>
<dbReference type="Pfam" id="PF12767">
    <property type="entry name" value="SAGA-Tad1"/>
    <property type="match status" value="1"/>
</dbReference>
<dbReference type="PANTHER" id="PTHR21277:SF5">
    <property type="entry name" value="TRANSCRIPTIONAL ADAPTER 1"/>
    <property type="match status" value="1"/>
</dbReference>
<dbReference type="Proteomes" id="UP000646827">
    <property type="component" value="Unassembled WGS sequence"/>
</dbReference>
<name>A0A8H7VM12_9FUNG</name>
<dbReference type="EMBL" id="JAEPRB010000026">
    <property type="protein sequence ID" value="KAG2225590.1"/>
    <property type="molecule type" value="Genomic_DNA"/>
</dbReference>
<dbReference type="GO" id="GO:0000124">
    <property type="term" value="C:SAGA complex"/>
    <property type="evidence" value="ECO:0007669"/>
    <property type="project" value="UniProtKB-ARBA"/>
</dbReference>
<feature type="compositionally biased region" description="Basic residues" evidence="5">
    <location>
        <begin position="201"/>
        <end position="214"/>
    </location>
</feature>
<evidence type="ECO:0000313" key="6">
    <source>
        <dbReference type="EMBL" id="KAG2225590.1"/>
    </source>
</evidence>
<sequence length="600" mass="64564">MGAEVDVVSTVVTATINNKNPTAMETSPTVETTPSESPQRDSTSTSTATPVPTSASNNHNNDNNSNDNNIITTTSPVISTTTTTAAPTPLNDLTSNNKSMTTVGETPSKKKQITIKGKFPIAMTPTGRQDVIALKQRLADALGENGPLYWDALKDFVAGKLNRQEFDFYANLYLSQENAYLHNAFILSTVHNAQTATPPPSKHRSVGWAKRKRGKDNGLLDGDSDRDPLKKKLKMDVMSLSKSERDRLKALVKIGDKDKLKPFVDKLLNPRISRVPPLPLPAEQLPPTFNSDYARGLLAPLCSDLKELPGPETLHARMTSIALEQGLVKGVTEEVVSAMLFATESYIKSAIANTISKRRINRSIGLQMEKDTPETRSAAIEQILSTQPLKLPNSSQNQILSSSSSPSSSPSKEGIAAKGTPITTAPEAPLKDNTKTTMTTAKKGKVDTTDNYNNINDNGNVNNQEEPQSSSLFESIEDNDNESIKSDNSSSSDNSIISSSSSSSSGSKNNDSPSPNNIVNNDNDNNDNNDIASLSSSSSLATPTDSISLHDLAFSFSVSPYVLVENPLNAERLTALLTDSEDELTDDELGDTSSEGDFDL</sequence>
<evidence type="ECO:0000313" key="7">
    <source>
        <dbReference type="Proteomes" id="UP000646827"/>
    </source>
</evidence>
<proteinExistence type="predicted"/>
<reference evidence="6 7" key="1">
    <citation type="submission" date="2020-12" db="EMBL/GenBank/DDBJ databases">
        <title>Metabolic potential, ecology and presence of endohyphal bacteria is reflected in genomic diversity of Mucoromycotina.</title>
        <authorList>
            <person name="Muszewska A."/>
            <person name="Okrasinska A."/>
            <person name="Steczkiewicz K."/>
            <person name="Drgas O."/>
            <person name="Orlowska M."/>
            <person name="Perlinska-Lenart U."/>
            <person name="Aleksandrzak-Piekarczyk T."/>
            <person name="Szatraj K."/>
            <person name="Zielenkiewicz U."/>
            <person name="Pilsyk S."/>
            <person name="Malc E."/>
            <person name="Mieczkowski P."/>
            <person name="Kruszewska J.S."/>
            <person name="Biernat P."/>
            <person name="Pawlowska J."/>
        </authorList>
    </citation>
    <scope>NUCLEOTIDE SEQUENCE [LARGE SCALE GENOMIC DNA]</scope>
    <source>
        <strain evidence="6 7">CBS 142.35</strain>
    </source>
</reference>
<dbReference type="PANTHER" id="PTHR21277">
    <property type="entry name" value="TRANSCRIPTIONAL ADAPTER 1"/>
    <property type="match status" value="1"/>
</dbReference>